<proteinExistence type="predicted"/>
<dbReference type="GO" id="GO:0050530">
    <property type="term" value="F:glucosylglycerol 3-phosphatase activity"/>
    <property type="evidence" value="ECO:0007669"/>
    <property type="project" value="UniProtKB-EC"/>
</dbReference>
<organism evidence="1">
    <name type="scientific">Salinicola endophyticus</name>
    <dbReference type="NCBI Taxonomy" id="1949083"/>
    <lineage>
        <taxon>Bacteria</taxon>
        <taxon>Pseudomonadati</taxon>
        <taxon>Pseudomonadota</taxon>
        <taxon>Gammaproteobacteria</taxon>
        <taxon>Oceanospirillales</taxon>
        <taxon>Halomonadaceae</taxon>
        <taxon>Salinicola</taxon>
    </lineage>
</organism>
<dbReference type="Pfam" id="PF09506">
    <property type="entry name" value="Salt_tol_Pase"/>
    <property type="match status" value="1"/>
</dbReference>
<name>A0AB74U534_9GAMM</name>
<sequence length="436" mass="47114">MTDPQPPSAALSLTPRPFSLDHAELGQALAASANLLIIQDLDGVCMGLVDDPLTRQLPRRYLEAAGELAGHFFVLTNGEHVGARGVNALVEANFDDPAEARRRGCYLPGLAAGGVQWQDRFGRVSHPGVSAAELDFLASFPVAAETFLDHCLARPPFALDAATRAPLIAAAVLDNLASPTLNLNVFRRHWQATPEPYWRLQEAVVDFMQARLAAAAAAGLEDAFFIHYAPNAGRDDSGQERPRLGTAEGTTDFQLMLRGAVKESGVLAILNRYYQARTGVAPLGETFDARQAPREPKALLALAREHFDPALMPMIVGVGDTLTSVSTSEDDTPQRGGSDRGFLTLVQQLGHAFARPNRVLFVDSSGGEVARARVDAERLARHARDPGVSPWPALAGISDPDDPLRLDVIFAGGHIEYVDFFCELARQRRARPPQPD</sequence>
<dbReference type="EC" id="3.1.3.69" evidence="1"/>
<dbReference type="EMBL" id="CP159578">
    <property type="protein sequence ID" value="XCJ79282.1"/>
    <property type="molecule type" value="Genomic_DNA"/>
</dbReference>
<evidence type="ECO:0000313" key="1">
    <source>
        <dbReference type="EMBL" id="XCJ79282.1"/>
    </source>
</evidence>
<reference evidence="1" key="1">
    <citation type="submission" date="2024-06" db="EMBL/GenBank/DDBJ databases">
        <title>Complete genome of Salinicola endophyticus HNIBRBA4755.</title>
        <authorList>
            <person name="Shin S.Y."/>
            <person name="Kang H."/>
            <person name="Song J."/>
        </authorList>
    </citation>
    <scope>NUCLEOTIDE SEQUENCE</scope>
    <source>
        <strain evidence="1">HNIBRBA4755</strain>
    </source>
</reference>
<accession>A0AB74U534</accession>
<dbReference type="InterPro" id="IPR012765">
    <property type="entry name" value="GGPPase"/>
</dbReference>
<keyword evidence="1" id="KW-0378">Hydrolase</keyword>
<dbReference type="RefSeq" id="WP_353980223.1">
    <property type="nucleotide sequence ID" value="NZ_CP159578.1"/>
</dbReference>
<gene>
    <name evidence="1" type="primary">stpA</name>
    <name evidence="1" type="ORF">ABV408_17850</name>
</gene>
<dbReference type="NCBIfam" id="TIGR02399">
    <property type="entry name" value="salt_tol_Pase"/>
    <property type="match status" value="1"/>
</dbReference>
<protein>
    <submittedName>
        <fullName evidence="1">Glucosylglycerol 3-phosphatase</fullName>
        <ecNumber evidence="1">3.1.3.69</ecNumber>
    </submittedName>
</protein>
<dbReference type="AlphaFoldDB" id="A0AB74U534"/>